<name>A0A165XD61_9AGAM</name>
<keyword evidence="2" id="KW-1185">Reference proteome</keyword>
<organism evidence="1 2">
    <name type="scientific">Athelia psychrophila</name>
    <dbReference type="NCBI Taxonomy" id="1759441"/>
    <lineage>
        <taxon>Eukaryota</taxon>
        <taxon>Fungi</taxon>
        <taxon>Dikarya</taxon>
        <taxon>Basidiomycota</taxon>
        <taxon>Agaricomycotina</taxon>
        <taxon>Agaricomycetes</taxon>
        <taxon>Agaricomycetidae</taxon>
        <taxon>Atheliales</taxon>
        <taxon>Atheliaceae</taxon>
        <taxon>Athelia</taxon>
    </lineage>
</organism>
<dbReference type="Proteomes" id="UP000076532">
    <property type="component" value="Unassembled WGS sequence"/>
</dbReference>
<feature type="non-terminal residue" evidence="1">
    <location>
        <position position="62"/>
    </location>
</feature>
<accession>A0A165XD61</accession>
<dbReference type="EMBL" id="KV417721">
    <property type="protein sequence ID" value="KZP08429.1"/>
    <property type="molecule type" value="Genomic_DNA"/>
</dbReference>
<reference evidence="1 2" key="1">
    <citation type="journal article" date="2016" name="Mol. Biol. Evol.">
        <title>Comparative Genomics of Early-Diverging Mushroom-Forming Fungi Provides Insights into the Origins of Lignocellulose Decay Capabilities.</title>
        <authorList>
            <person name="Nagy L.G."/>
            <person name="Riley R."/>
            <person name="Tritt A."/>
            <person name="Adam C."/>
            <person name="Daum C."/>
            <person name="Floudas D."/>
            <person name="Sun H."/>
            <person name="Yadav J.S."/>
            <person name="Pangilinan J."/>
            <person name="Larsson K.H."/>
            <person name="Matsuura K."/>
            <person name="Barry K."/>
            <person name="Labutti K."/>
            <person name="Kuo R."/>
            <person name="Ohm R.A."/>
            <person name="Bhattacharya S.S."/>
            <person name="Shirouzu T."/>
            <person name="Yoshinaga Y."/>
            <person name="Martin F.M."/>
            <person name="Grigoriev I.V."/>
            <person name="Hibbett D.S."/>
        </authorList>
    </citation>
    <scope>NUCLEOTIDE SEQUENCE [LARGE SCALE GENOMIC DNA]</scope>
    <source>
        <strain evidence="1 2">CBS 109695</strain>
    </source>
</reference>
<protein>
    <submittedName>
        <fullName evidence="1">Uncharacterized protein</fullName>
    </submittedName>
</protein>
<gene>
    <name evidence="1" type="ORF">FIBSPDRAFT_874549</name>
</gene>
<proteinExistence type="predicted"/>
<sequence length="62" mass="6216">MVALLVIGRETTTNIEAPTNATAAATSIHSSISTSAQMSSTAVADGIPRPVLVLFGIIGGFS</sequence>
<evidence type="ECO:0000313" key="2">
    <source>
        <dbReference type="Proteomes" id="UP000076532"/>
    </source>
</evidence>
<dbReference type="AlphaFoldDB" id="A0A165XD61"/>
<evidence type="ECO:0000313" key="1">
    <source>
        <dbReference type="EMBL" id="KZP08429.1"/>
    </source>
</evidence>